<dbReference type="Pfam" id="PF13521">
    <property type="entry name" value="AAA_28"/>
    <property type="match status" value="1"/>
</dbReference>
<organism evidence="2 3">
    <name type="scientific">Psychroflexus planctonicus</name>
    <dbReference type="NCBI Taxonomy" id="1526575"/>
    <lineage>
        <taxon>Bacteria</taxon>
        <taxon>Pseudomonadati</taxon>
        <taxon>Bacteroidota</taxon>
        <taxon>Flavobacteriia</taxon>
        <taxon>Flavobacteriales</taxon>
        <taxon>Flavobacteriaceae</taxon>
        <taxon>Psychroflexus</taxon>
    </lineage>
</organism>
<gene>
    <name evidence="2" type="ORF">GCM10010832_21540</name>
</gene>
<dbReference type="InterPro" id="IPR038727">
    <property type="entry name" value="NadR/Ttd14_AAA_dom"/>
</dbReference>
<dbReference type="Gene3D" id="3.40.50.300">
    <property type="entry name" value="P-loop containing nucleotide triphosphate hydrolases"/>
    <property type="match status" value="1"/>
</dbReference>
<evidence type="ECO:0000313" key="2">
    <source>
        <dbReference type="EMBL" id="GGE41207.1"/>
    </source>
</evidence>
<name>A0ABQ1SJ29_9FLAO</name>
<dbReference type="InterPro" id="IPR027417">
    <property type="entry name" value="P-loop_NTPase"/>
</dbReference>
<comment type="caution">
    <text evidence="2">The sequence shown here is derived from an EMBL/GenBank/DDBJ whole genome shotgun (WGS) entry which is preliminary data.</text>
</comment>
<dbReference type="RefSeq" id="WP_188459143.1">
    <property type="nucleotide sequence ID" value="NZ_BMGM01000010.1"/>
</dbReference>
<dbReference type="SUPFAM" id="SSF52540">
    <property type="entry name" value="P-loop containing nucleoside triphosphate hydrolases"/>
    <property type="match status" value="1"/>
</dbReference>
<accession>A0ABQ1SJ29</accession>
<evidence type="ECO:0000259" key="1">
    <source>
        <dbReference type="Pfam" id="PF13521"/>
    </source>
</evidence>
<proteinExistence type="predicted"/>
<keyword evidence="3" id="KW-1185">Reference proteome</keyword>
<sequence>MIQKIQKHLLIGGPGTGKSTTLNYLSSLGYCCFPEIAREITLAAKEKGVDQLYLTDPLAFSKALLEGRIKQFHDANLINENVVYIDRGIPDVSAYLNYSNQNYPAEFSQANKKYIYNKVFYFPMWEEIFISDNERYENLDEAKEIDFHLQKTYTDLGYDLISVPKVSIQERADFILKHQD</sequence>
<feature type="domain" description="NadR/Ttd14 AAA" evidence="1">
    <location>
        <begin position="8"/>
        <end position="171"/>
    </location>
</feature>
<dbReference type="Proteomes" id="UP000599179">
    <property type="component" value="Unassembled WGS sequence"/>
</dbReference>
<dbReference type="EMBL" id="BMGM01000010">
    <property type="protein sequence ID" value="GGE41207.1"/>
    <property type="molecule type" value="Genomic_DNA"/>
</dbReference>
<evidence type="ECO:0000313" key="3">
    <source>
        <dbReference type="Proteomes" id="UP000599179"/>
    </source>
</evidence>
<reference evidence="3" key="1">
    <citation type="journal article" date="2019" name="Int. J. Syst. Evol. Microbiol.">
        <title>The Global Catalogue of Microorganisms (GCM) 10K type strain sequencing project: providing services to taxonomists for standard genome sequencing and annotation.</title>
        <authorList>
            <consortium name="The Broad Institute Genomics Platform"/>
            <consortium name="The Broad Institute Genome Sequencing Center for Infectious Disease"/>
            <person name="Wu L."/>
            <person name="Ma J."/>
        </authorList>
    </citation>
    <scope>NUCLEOTIDE SEQUENCE [LARGE SCALE GENOMIC DNA]</scope>
    <source>
        <strain evidence="3">CGMCC 1.12931</strain>
    </source>
</reference>
<protein>
    <submittedName>
        <fullName evidence="2">ATPase</fullName>
    </submittedName>
</protein>